<feature type="compositionally biased region" description="Basic and acidic residues" evidence="1">
    <location>
        <begin position="10"/>
        <end position="20"/>
    </location>
</feature>
<dbReference type="EnsemblMetazoa" id="AALB005511-RA">
    <property type="protein sequence ID" value="AALB005511-PA"/>
    <property type="gene ID" value="AALB005511"/>
</dbReference>
<reference evidence="2 3" key="1">
    <citation type="journal article" date="2017" name="G3 (Bethesda)">
        <title>The Physical Genome Mapping of Anopheles albimanus Corrected Scaffold Misassemblies and Identified Interarm Rearrangements in Genus Anopheles.</title>
        <authorList>
            <person name="Artemov G.N."/>
            <person name="Peery A.N."/>
            <person name="Jiang X."/>
            <person name="Tu Z."/>
            <person name="Stegniy V.N."/>
            <person name="Sharakhova M.V."/>
            <person name="Sharakhov I.V."/>
        </authorList>
    </citation>
    <scope>NUCLEOTIDE SEQUENCE [LARGE SCALE GENOMIC DNA]</scope>
    <source>
        <strain evidence="2 3">ALBI9_A</strain>
    </source>
</reference>
<dbReference type="STRING" id="7167.A0A182FG70"/>
<reference evidence="2" key="2">
    <citation type="submission" date="2022-08" db="UniProtKB">
        <authorList>
            <consortium name="EnsemblMetazoa"/>
        </authorList>
    </citation>
    <scope>IDENTIFICATION</scope>
    <source>
        <strain evidence="2">STECLA/ALBI9_A</strain>
    </source>
</reference>
<evidence type="ECO:0000313" key="2">
    <source>
        <dbReference type="EnsemblMetazoa" id="AALB005511-PA"/>
    </source>
</evidence>
<dbReference type="VEuPathDB" id="VectorBase:AALB005511"/>
<protein>
    <submittedName>
        <fullName evidence="2">Uncharacterized protein</fullName>
    </submittedName>
</protein>
<feature type="region of interest" description="Disordered" evidence="1">
    <location>
        <begin position="1"/>
        <end position="56"/>
    </location>
</feature>
<proteinExistence type="predicted"/>
<sequence length="339" mass="39048">MEGALLDLSSPKKETSKMEAADELSSPLDLSTRKRKWKAEDPPSEPPAEHVEPTTFPGIDFNKCAELFSRVDSVLGTSEATVHPDLERSFLSIWDWKFVPVANPNPASRIFVLAIDGMHVYWSSTLQPGSPCKPFTEVPGLRLPGYTLLYAELVTELQGEGSQQTPHRALHVIDGIMLDSIVISQLSLYERHSRCEQFVASLGSPQLVRVKPLFELYHLQSFFGYTKEFRLWDGQRRPGCVVSNDVPVQFFVPHGLLFLRDTKPDIHRHRSKRWDKFYYYDERRKVSWFLEQPALATFEETFRVRTLWTWDFMISVNGSKAKVFRHELWAYIQSQLPGN</sequence>
<dbReference type="VEuPathDB" id="VectorBase:AALB20_027130"/>
<organism evidence="2 3">
    <name type="scientific">Anopheles albimanus</name>
    <name type="common">New world malaria mosquito</name>
    <dbReference type="NCBI Taxonomy" id="7167"/>
    <lineage>
        <taxon>Eukaryota</taxon>
        <taxon>Metazoa</taxon>
        <taxon>Ecdysozoa</taxon>
        <taxon>Arthropoda</taxon>
        <taxon>Hexapoda</taxon>
        <taxon>Insecta</taxon>
        <taxon>Pterygota</taxon>
        <taxon>Neoptera</taxon>
        <taxon>Endopterygota</taxon>
        <taxon>Diptera</taxon>
        <taxon>Nematocera</taxon>
        <taxon>Culicoidea</taxon>
        <taxon>Culicidae</taxon>
        <taxon>Anophelinae</taxon>
        <taxon>Anopheles</taxon>
    </lineage>
</organism>
<keyword evidence="3" id="KW-1185">Reference proteome</keyword>
<dbReference type="AlphaFoldDB" id="A0A182FG70"/>
<accession>A0A182FG70</accession>
<evidence type="ECO:0000256" key="1">
    <source>
        <dbReference type="SAM" id="MobiDB-lite"/>
    </source>
</evidence>
<evidence type="ECO:0000313" key="3">
    <source>
        <dbReference type="Proteomes" id="UP000069272"/>
    </source>
</evidence>
<name>A0A182FG70_ANOAL</name>
<dbReference type="Proteomes" id="UP000069272">
    <property type="component" value="Chromosome 3L"/>
</dbReference>